<proteinExistence type="predicted"/>
<organism evidence="1 2">
    <name type="scientific">Araneus ventricosus</name>
    <name type="common">Orbweaver spider</name>
    <name type="synonym">Epeira ventricosa</name>
    <dbReference type="NCBI Taxonomy" id="182803"/>
    <lineage>
        <taxon>Eukaryota</taxon>
        <taxon>Metazoa</taxon>
        <taxon>Ecdysozoa</taxon>
        <taxon>Arthropoda</taxon>
        <taxon>Chelicerata</taxon>
        <taxon>Arachnida</taxon>
        <taxon>Araneae</taxon>
        <taxon>Araneomorphae</taxon>
        <taxon>Entelegynae</taxon>
        <taxon>Araneoidea</taxon>
        <taxon>Araneidae</taxon>
        <taxon>Araneus</taxon>
    </lineage>
</organism>
<dbReference type="AlphaFoldDB" id="A0A4Y2D411"/>
<gene>
    <name evidence="1" type="ORF">AVEN_186563_1</name>
</gene>
<keyword evidence="2" id="KW-1185">Reference proteome</keyword>
<dbReference type="Proteomes" id="UP000499080">
    <property type="component" value="Unassembled WGS sequence"/>
</dbReference>
<protein>
    <submittedName>
        <fullName evidence="1">Uncharacterized protein</fullName>
    </submittedName>
</protein>
<name>A0A4Y2D411_ARAVE</name>
<reference evidence="1 2" key="1">
    <citation type="journal article" date="2019" name="Sci. Rep.">
        <title>Orb-weaving spider Araneus ventricosus genome elucidates the spidroin gene catalogue.</title>
        <authorList>
            <person name="Kono N."/>
            <person name="Nakamura H."/>
            <person name="Ohtoshi R."/>
            <person name="Moran D.A.P."/>
            <person name="Shinohara A."/>
            <person name="Yoshida Y."/>
            <person name="Fujiwara M."/>
            <person name="Mori M."/>
            <person name="Tomita M."/>
            <person name="Arakawa K."/>
        </authorList>
    </citation>
    <scope>NUCLEOTIDE SEQUENCE [LARGE SCALE GENOMIC DNA]</scope>
</reference>
<feature type="non-terminal residue" evidence="1">
    <location>
        <position position="1"/>
    </location>
</feature>
<evidence type="ECO:0000313" key="1">
    <source>
        <dbReference type="EMBL" id="GBM11460.1"/>
    </source>
</evidence>
<dbReference type="EMBL" id="BGPR01088491">
    <property type="protein sequence ID" value="GBM11460.1"/>
    <property type="molecule type" value="Genomic_DNA"/>
</dbReference>
<sequence length="31" mass="3637">VCKKRWREADKLFVDSDEDKTKARSEPGVNE</sequence>
<comment type="caution">
    <text evidence="1">The sequence shown here is derived from an EMBL/GenBank/DDBJ whole genome shotgun (WGS) entry which is preliminary data.</text>
</comment>
<accession>A0A4Y2D411</accession>
<evidence type="ECO:0000313" key="2">
    <source>
        <dbReference type="Proteomes" id="UP000499080"/>
    </source>
</evidence>